<feature type="compositionally biased region" description="Basic and acidic residues" evidence="1">
    <location>
        <begin position="573"/>
        <end position="582"/>
    </location>
</feature>
<feature type="region of interest" description="Disordered" evidence="1">
    <location>
        <begin position="359"/>
        <end position="396"/>
    </location>
</feature>
<dbReference type="OrthoDB" id="5370011at2759"/>
<feature type="region of interest" description="Disordered" evidence="1">
    <location>
        <begin position="279"/>
        <end position="319"/>
    </location>
</feature>
<feature type="compositionally biased region" description="Basic residues" evidence="1">
    <location>
        <begin position="157"/>
        <end position="178"/>
    </location>
</feature>
<organism evidence="3 4">
    <name type="scientific">Trichophyton verrucosum (strain HKI 0517)</name>
    <dbReference type="NCBI Taxonomy" id="663202"/>
    <lineage>
        <taxon>Eukaryota</taxon>
        <taxon>Fungi</taxon>
        <taxon>Dikarya</taxon>
        <taxon>Ascomycota</taxon>
        <taxon>Pezizomycotina</taxon>
        <taxon>Eurotiomycetes</taxon>
        <taxon>Eurotiomycetidae</taxon>
        <taxon>Onygenales</taxon>
        <taxon>Arthrodermataceae</taxon>
        <taxon>Trichophyton</taxon>
    </lineage>
</organism>
<keyword evidence="2" id="KW-1133">Transmembrane helix</keyword>
<feature type="region of interest" description="Disordered" evidence="1">
    <location>
        <begin position="534"/>
        <end position="582"/>
    </location>
</feature>
<keyword evidence="4" id="KW-1185">Reference proteome</keyword>
<feature type="region of interest" description="Disordered" evidence="1">
    <location>
        <begin position="1"/>
        <end position="50"/>
    </location>
</feature>
<keyword evidence="2" id="KW-0812">Transmembrane</keyword>
<dbReference type="Proteomes" id="UP000008383">
    <property type="component" value="Unassembled WGS sequence"/>
</dbReference>
<dbReference type="HOGENOM" id="CLU_418081_0_0_1"/>
<evidence type="ECO:0000256" key="2">
    <source>
        <dbReference type="SAM" id="Phobius"/>
    </source>
</evidence>
<comment type="caution">
    <text evidence="3">The sequence shown here is derived from an EMBL/GenBank/DDBJ whole genome shotgun (WGS) entry which is preliminary data.</text>
</comment>
<feature type="compositionally biased region" description="Low complexity" evidence="1">
    <location>
        <begin position="534"/>
        <end position="562"/>
    </location>
</feature>
<feature type="region of interest" description="Disordered" evidence="1">
    <location>
        <begin position="419"/>
        <end position="448"/>
    </location>
</feature>
<keyword evidence="2" id="KW-0472">Membrane</keyword>
<dbReference type="AlphaFoldDB" id="D4DCR4"/>
<feature type="compositionally biased region" description="Low complexity" evidence="1">
    <location>
        <begin position="359"/>
        <end position="384"/>
    </location>
</feature>
<evidence type="ECO:0000313" key="3">
    <source>
        <dbReference type="EMBL" id="EFE40355.1"/>
    </source>
</evidence>
<dbReference type="EMBL" id="ACYE01000249">
    <property type="protein sequence ID" value="EFE40355.1"/>
    <property type="molecule type" value="Genomic_DNA"/>
</dbReference>
<dbReference type="GeneID" id="9577829"/>
<dbReference type="RefSeq" id="XP_003020973.1">
    <property type="nucleotide sequence ID" value="XM_003020927.1"/>
</dbReference>
<feature type="transmembrane region" description="Helical" evidence="2">
    <location>
        <begin position="57"/>
        <end position="75"/>
    </location>
</feature>
<feature type="compositionally biased region" description="Polar residues" evidence="1">
    <location>
        <begin position="424"/>
        <end position="448"/>
    </location>
</feature>
<reference evidence="4" key="1">
    <citation type="journal article" date="2011" name="Genome Biol.">
        <title>Comparative and functional genomics provide insights into the pathogenicity of dermatophytic fungi.</title>
        <authorList>
            <person name="Burmester A."/>
            <person name="Shelest E."/>
            <person name="Gloeckner G."/>
            <person name="Heddergott C."/>
            <person name="Schindler S."/>
            <person name="Staib P."/>
            <person name="Heidel A."/>
            <person name="Felder M."/>
            <person name="Petzold A."/>
            <person name="Szafranski K."/>
            <person name="Feuermann M."/>
            <person name="Pedruzzi I."/>
            <person name="Priebe S."/>
            <person name="Groth M."/>
            <person name="Winkler R."/>
            <person name="Li W."/>
            <person name="Kniemeyer O."/>
            <person name="Schroeckh V."/>
            <person name="Hertweck C."/>
            <person name="Hube B."/>
            <person name="White T.C."/>
            <person name="Platzer M."/>
            <person name="Guthke R."/>
            <person name="Heitman J."/>
            <person name="Woestemeyer J."/>
            <person name="Zipfel P.F."/>
            <person name="Monod M."/>
            <person name="Brakhage A.A."/>
        </authorList>
    </citation>
    <scope>NUCLEOTIDE SEQUENCE [LARGE SCALE GENOMIC DNA]</scope>
    <source>
        <strain evidence="4">HKI 0517</strain>
    </source>
</reference>
<dbReference type="KEGG" id="tve:TRV_04919"/>
<evidence type="ECO:0000313" key="4">
    <source>
        <dbReference type="Proteomes" id="UP000008383"/>
    </source>
</evidence>
<proteinExistence type="predicted"/>
<gene>
    <name evidence="3" type="ORF">TRV_04919</name>
</gene>
<evidence type="ECO:0000256" key="1">
    <source>
        <dbReference type="SAM" id="MobiDB-lite"/>
    </source>
</evidence>
<feature type="region of interest" description="Disordered" evidence="1">
    <location>
        <begin position="122"/>
        <end position="203"/>
    </location>
</feature>
<name>D4DCR4_TRIVH</name>
<protein>
    <submittedName>
        <fullName evidence="3">Uncharacterized protein</fullName>
    </submittedName>
</protein>
<sequence>MAAAGAKGARSERRNGGTAQASGRWDGGGRRRRRCSSSSSQKAREPESQRARRESKVLMLFFFCFCFCFFLHLSLSPCSLQTLSHCLAGLSQQGSLLAVSRVKSCPAVSDFGLVYSRIAREPAQKKKKGTPVQRGSFLALRHSSRRPSPSPPAAAKKEKKQQQRTKRRRSRRRKRKALPGRPCLSSPRPLPFPTPRFRGLPSLSSPGVGTTLDSLIGCARFSSAQFWGVVLAAGVSLSLTKHPCFSSISIILRPPPDSFTLAGCSLTNAPPVVTALVGGHGGLQGPREARRRQGEGGYSLQVHPAHEDRPQGASQSCRHGQEVSLPSSSFYLSIYLSTYLVMLIYTGCRPQLAARPRAAAPADADLTTDPATASPAPGQAQGQAQPPPAPRQWTSMQEERARALFAKYGLTLEPGEWITGPATGLTSSPAGPTSHPTTNGLTNNISASNNLNQVERVEKPIRMRVRRNCHRCLATFGADKVCVKCEHTRCKKCFRYPPSKSETASSEPKRERAQKKIVNVAAGAGTTNTAATTAATTANNNNNNTATPTPTATTGAATAAASAGGGTASAGGTRDRAREEGRKTCPEKIILTIPSRTGGQDLVRKPVRQRVRRTCHVCNTLFEGAATECLKCHHLRCKKCPRDPYVFASLQGLATA</sequence>
<accession>D4DCR4</accession>